<feature type="compositionally biased region" description="Low complexity" evidence="1">
    <location>
        <begin position="252"/>
        <end position="274"/>
    </location>
</feature>
<name>A0A2N3LK60_9BACI</name>
<reference evidence="2 3" key="1">
    <citation type="submission" date="2017-11" db="EMBL/GenBank/DDBJ databases">
        <title>Bacillus camelliae sp. nov., isolated from pu'er tea.</title>
        <authorList>
            <person name="Niu L."/>
        </authorList>
    </citation>
    <scope>NUCLEOTIDE SEQUENCE [LARGE SCALE GENOMIC DNA]</scope>
    <source>
        <strain evidence="2 3">7578-1</strain>
    </source>
</reference>
<evidence type="ECO:0000313" key="2">
    <source>
        <dbReference type="EMBL" id="PKR84967.1"/>
    </source>
</evidence>
<dbReference type="Proteomes" id="UP000233440">
    <property type="component" value="Unassembled WGS sequence"/>
</dbReference>
<dbReference type="EMBL" id="PIQO01000007">
    <property type="protein sequence ID" value="PKR84967.1"/>
    <property type="molecule type" value="Genomic_DNA"/>
</dbReference>
<sequence length="408" mass="46618">MESSNMNYSNRSQPTLKIPYSLLGKNITVYRGGPESKTGKLMDVKQDYLVIYSDNKIIYYQAEHIKSITEDSKTNAMQTNSVEEEEPFFYQGDNFISLLKNFLNRKIQIDQGGPDSKQGTLLQLGSDFLVLSTEDDGVIYYNLHHIKSIIELEKNLNNIGADTEESSSYWQNEESAEEMMSNILMGSDFHHLCSLMSHKWVSVNRKGPEALEGILVDSSDGFFTLANNQELYRIHPFHVRNISIGPKGAMKQQQQQNNNNQEQMENNQAESSSNGNYLDASSRTGQQQTTSGNRGTSRRTSRRTSSSSSSRTSRGTSRRTSRGTSRRTSRGTSRRTSRGTSRRTSRGASRRTTRRTSRGRNTSRRRHRRSNSSFRTRRRRRTSSSPQRTGRRLESIIRAVNFDWRPMS</sequence>
<organism evidence="2 3">
    <name type="scientific">Heyndrickxia camelliae</name>
    <dbReference type="NCBI Taxonomy" id="1707093"/>
    <lineage>
        <taxon>Bacteria</taxon>
        <taxon>Bacillati</taxon>
        <taxon>Bacillota</taxon>
        <taxon>Bacilli</taxon>
        <taxon>Bacillales</taxon>
        <taxon>Bacillaceae</taxon>
        <taxon>Heyndrickxia</taxon>
    </lineage>
</organism>
<comment type="caution">
    <text evidence="2">The sequence shown here is derived from an EMBL/GenBank/DDBJ whole genome shotgun (WGS) entry which is preliminary data.</text>
</comment>
<accession>A0A2N3LK60</accession>
<feature type="compositionally biased region" description="Polar residues" evidence="1">
    <location>
        <begin position="275"/>
        <end position="288"/>
    </location>
</feature>
<feature type="compositionally biased region" description="Low complexity" evidence="1">
    <location>
        <begin position="303"/>
        <end position="315"/>
    </location>
</feature>
<evidence type="ECO:0008006" key="4">
    <source>
        <dbReference type="Google" id="ProtNLM"/>
    </source>
</evidence>
<keyword evidence="3" id="KW-1185">Reference proteome</keyword>
<proteinExistence type="predicted"/>
<gene>
    <name evidence="2" type="ORF">CWO92_11425</name>
</gene>
<evidence type="ECO:0000256" key="1">
    <source>
        <dbReference type="SAM" id="MobiDB-lite"/>
    </source>
</evidence>
<dbReference type="AlphaFoldDB" id="A0A2N3LK60"/>
<dbReference type="OrthoDB" id="2452727at2"/>
<dbReference type="RefSeq" id="WP_101354333.1">
    <property type="nucleotide sequence ID" value="NZ_PIQO01000007.1"/>
</dbReference>
<protein>
    <recommendedName>
        <fullName evidence="4">Spore coat protein B</fullName>
    </recommendedName>
</protein>
<feature type="region of interest" description="Disordered" evidence="1">
    <location>
        <begin position="248"/>
        <end position="394"/>
    </location>
</feature>
<feature type="compositionally biased region" description="Basic residues" evidence="1">
    <location>
        <begin position="316"/>
        <end position="382"/>
    </location>
</feature>
<evidence type="ECO:0000313" key="3">
    <source>
        <dbReference type="Proteomes" id="UP000233440"/>
    </source>
</evidence>